<keyword evidence="1" id="KW-0812">Transmembrane</keyword>
<feature type="transmembrane region" description="Helical" evidence="1">
    <location>
        <begin position="58"/>
        <end position="79"/>
    </location>
</feature>
<dbReference type="GO" id="GO:0006508">
    <property type="term" value="P:proteolysis"/>
    <property type="evidence" value="ECO:0007669"/>
    <property type="project" value="UniProtKB-KW"/>
</dbReference>
<keyword evidence="2" id="KW-0645">Protease</keyword>
<feature type="transmembrane region" description="Helical" evidence="1">
    <location>
        <begin position="32"/>
        <end position="52"/>
    </location>
</feature>
<dbReference type="InterPro" id="IPR026898">
    <property type="entry name" value="PrsW"/>
</dbReference>
<keyword evidence="2" id="KW-0378">Hydrolase</keyword>
<dbReference type="Proteomes" id="UP000294894">
    <property type="component" value="Chromosome"/>
</dbReference>
<dbReference type="KEGG" id="noy:EXE57_09380"/>
<keyword evidence="1" id="KW-0472">Membrane</keyword>
<feature type="transmembrane region" description="Helical" evidence="1">
    <location>
        <begin position="246"/>
        <end position="265"/>
    </location>
</feature>
<evidence type="ECO:0000313" key="2">
    <source>
        <dbReference type="EMBL" id="QBR92470.1"/>
    </source>
</evidence>
<gene>
    <name evidence="2" type="ORF">EXE57_09380</name>
</gene>
<dbReference type="EMBL" id="CP038267">
    <property type="protein sequence ID" value="QBR92470.1"/>
    <property type="molecule type" value="Genomic_DNA"/>
</dbReference>
<keyword evidence="3" id="KW-1185">Reference proteome</keyword>
<dbReference type="GO" id="GO:0008237">
    <property type="term" value="F:metallopeptidase activity"/>
    <property type="evidence" value="ECO:0007669"/>
    <property type="project" value="UniProtKB-KW"/>
</dbReference>
<evidence type="ECO:0000313" key="3">
    <source>
        <dbReference type="Proteomes" id="UP000294894"/>
    </source>
</evidence>
<dbReference type="Pfam" id="PF13367">
    <property type="entry name" value="PrsW-protease"/>
    <property type="match status" value="1"/>
</dbReference>
<keyword evidence="1" id="KW-1133">Transmembrane helix</keyword>
<feature type="transmembrane region" description="Helical" evidence="1">
    <location>
        <begin position="216"/>
        <end position="234"/>
    </location>
</feature>
<feature type="transmembrane region" description="Helical" evidence="1">
    <location>
        <begin position="277"/>
        <end position="298"/>
    </location>
</feature>
<reference evidence="2 3" key="1">
    <citation type="submission" date="2019-03" db="EMBL/GenBank/DDBJ databases">
        <title>Three New Species of Nocardioides, Nocardioides euryhalodurans sp. nov., Nocardioides seonyuensis sp. nov. and Nocardioides eburneoflavus sp. nov., Iolated from Soil.</title>
        <authorList>
            <person name="Roh S.G."/>
            <person name="Lee C."/>
            <person name="Kim M.-K."/>
            <person name="Kim S.B."/>
        </authorList>
    </citation>
    <scope>NUCLEOTIDE SEQUENCE [LARGE SCALE GENOMIC DNA]</scope>
    <source>
        <strain evidence="2 3">MMS17-SY117</strain>
    </source>
</reference>
<dbReference type="PANTHER" id="PTHR36844:SF1">
    <property type="entry name" value="PROTEASE PRSW"/>
    <property type="match status" value="1"/>
</dbReference>
<proteinExistence type="predicted"/>
<organism evidence="2 3">
    <name type="scientific">Nocardioides euryhalodurans</name>
    <dbReference type="NCBI Taxonomy" id="2518370"/>
    <lineage>
        <taxon>Bacteria</taxon>
        <taxon>Bacillati</taxon>
        <taxon>Actinomycetota</taxon>
        <taxon>Actinomycetes</taxon>
        <taxon>Propionibacteriales</taxon>
        <taxon>Nocardioidaceae</taxon>
        <taxon>Nocardioides</taxon>
    </lineage>
</organism>
<dbReference type="OrthoDB" id="9785431at2"/>
<evidence type="ECO:0000256" key="1">
    <source>
        <dbReference type="SAM" id="Phobius"/>
    </source>
</evidence>
<keyword evidence="2" id="KW-0482">Metalloprotease</keyword>
<protein>
    <submittedName>
        <fullName evidence="2">PrsW family intramembrane metalloprotease</fullName>
    </submittedName>
</protein>
<dbReference type="AlphaFoldDB" id="A0A4P7GKA1"/>
<accession>A0A4P7GKA1</accession>
<name>A0A4P7GKA1_9ACTN</name>
<sequence length="392" mass="42230">MTTLDDARLEQREAIEASGWGAPFRLVQLRNACFWVFALAMVLGTFRMLQFYGAAEAYAVGIGSGVALLLVYAVPWLLLLTHHNRYTSLPASVLLFCFVWGFVPATYWLGLAANTQLLGIYNKVFGHAWTLDFGGGLAAPFTEETAKSLAVVLVIGLAPHLVRSAYDGLILGAFAGLGLQVSEDLLYVYNTTQADFGADQVGSALTVVLQRGGAGLVQHVLFSAVFCAGLVWLLGRDGGKHRLRGALFMVAAMVVHSCWDNLTAYGTAIGGPVGAGLFLPTLVVVELLLLWQVFRLAAPQEREWVRSILAPEVERGVLSEAEVTAIVGTRRDRTGAREPGEGRRAAAHVRDAGLDLAHALAVSRGEEDDEVRHARAEVERLRGGPLQRVTPG</sequence>
<feature type="transmembrane region" description="Helical" evidence="1">
    <location>
        <begin position="91"/>
        <end position="109"/>
    </location>
</feature>
<dbReference type="PANTHER" id="PTHR36844">
    <property type="entry name" value="PROTEASE PRSW"/>
    <property type="match status" value="1"/>
</dbReference>
<dbReference type="RefSeq" id="WP_135076795.1">
    <property type="nucleotide sequence ID" value="NZ_CP038267.1"/>
</dbReference>